<dbReference type="OrthoDB" id="10051896at2759"/>
<keyword evidence="1" id="KW-0645">Protease</keyword>
<dbReference type="PANTHER" id="PTHR24252">
    <property type="entry name" value="ACROSIN-RELATED"/>
    <property type="match status" value="1"/>
</dbReference>
<evidence type="ECO:0000256" key="4">
    <source>
        <dbReference type="ARBA" id="ARBA00023157"/>
    </source>
</evidence>
<dbReference type="GO" id="GO:0004252">
    <property type="term" value="F:serine-type endopeptidase activity"/>
    <property type="evidence" value="ECO:0007669"/>
    <property type="project" value="InterPro"/>
</dbReference>
<keyword evidence="3" id="KW-0720">Serine protease</keyword>
<dbReference type="InterPro" id="IPR018114">
    <property type="entry name" value="TRYPSIN_HIS"/>
</dbReference>
<dbReference type="InParanoid" id="A0A6P8J5B3"/>
<evidence type="ECO:0000313" key="6">
    <source>
        <dbReference type="Proteomes" id="UP000515163"/>
    </source>
</evidence>
<name>A0A6P8J5B3_ACTTE</name>
<dbReference type="GO" id="GO:0006508">
    <property type="term" value="P:proteolysis"/>
    <property type="evidence" value="ECO:0007669"/>
    <property type="project" value="UniProtKB-KW"/>
</dbReference>
<dbReference type="InterPro" id="IPR001254">
    <property type="entry name" value="Trypsin_dom"/>
</dbReference>
<protein>
    <submittedName>
        <fullName evidence="7">Serine protease hepsin-like</fullName>
    </submittedName>
</protein>
<dbReference type="InterPro" id="IPR043504">
    <property type="entry name" value="Peptidase_S1_PA_chymotrypsin"/>
</dbReference>
<dbReference type="PROSITE" id="PS00134">
    <property type="entry name" value="TRYPSIN_HIS"/>
    <property type="match status" value="1"/>
</dbReference>
<dbReference type="Gene3D" id="2.40.10.10">
    <property type="entry name" value="Trypsin-like serine proteases"/>
    <property type="match status" value="1"/>
</dbReference>
<dbReference type="PANTHER" id="PTHR24252:SF7">
    <property type="entry name" value="HYALIN"/>
    <property type="match status" value="1"/>
</dbReference>
<keyword evidence="6" id="KW-1185">Reference proteome</keyword>
<dbReference type="InterPro" id="IPR001314">
    <property type="entry name" value="Peptidase_S1A"/>
</dbReference>
<reference evidence="7" key="1">
    <citation type="submission" date="2025-08" db="UniProtKB">
        <authorList>
            <consortium name="RefSeq"/>
        </authorList>
    </citation>
    <scope>IDENTIFICATION</scope>
    <source>
        <tissue evidence="7">Tentacle</tissue>
    </source>
</reference>
<dbReference type="SMART" id="SM00020">
    <property type="entry name" value="Tryp_SPc"/>
    <property type="match status" value="1"/>
</dbReference>
<dbReference type="CDD" id="cd00190">
    <property type="entry name" value="Tryp_SPc"/>
    <property type="match status" value="1"/>
</dbReference>
<dbReference type="SUPFAM" id="SSF50494">
    <property type="entry name" value="Trypsin-like serine proteases"/>
    <property type="match status" value="1"/>
</dbReference>
<dbReference type="Pfam" id="PF00089">
    <property type="entry name" value="Trypsin"/>
    <property type="match status" value="1"/>
</dbReference>
<dbReference type="PRINTS" id="PR00722">
    <property type="entry name" value="CHYMOTRYPSIN"/>
</dbReference>
<evidence type="ECO:0000256" key="2">
    <source>
        <dbReference type="ARBA" id="ARBA00022801"/>
    </source>
</evidence>
<dbReference type="KEGG" id="aten:116308916"/>
<keyword evidence="4" id="KW-1015">Disulfide bond</keyword>
<sequence>MPTCKSTVHSLFGKALQNCGVRSSPKEPVLPLRRIVGGKTASVQEWPWIAALLLNNEVVCGGSLVAPGYVITAAHCFSTDADINHWKVILGQNRPLQSHSNAGSNIISLKKHPLFLNNAPTFEKPSDYDIAVIKLASNTTLDNSILPICLLPEGASFNLKSNCHVLGWGRTTWRGPQSPVLQEIRVDMVPIEICNREECYNGTIHERVFCAGPASGGCGPCQFDSGGPLACEDNGLWYLNGLVSYGIGCALPNKYGVYSNMYQLTSWVKNETSL</sequence>
<dbReference type="PROSITE" id="PS50240">
    <property type="entry name" value="TRYPSIN_DOM"/>
    <property type="match status" value="1"/>
</dbReference>
<feature type="domain" description="Peptidase S1" evidence="5">
    <location>
        <begin position="35"/>
        <end position="273"/>
    </location>
</feature>
<dbReference type="RefSeq" id="XP_031575296.1">
    <property type="nucleotide sequence ID" value="XM_031719436.1"/>
</dbReference>
<dbReference type="Proteomes" id="UP000515163">
    <property type="component" value="Unplaced"/>
</dbReference>
<accession>A0A6P8J5B3</accession>
<evidence type="ECO:0000256" key="1">
    <source>
        <dbReference type="ARBA" id="ARBA00022670"/>
    </source>
</evidence>
<keyword evidence="2" id="KW-0378">Hydrolase</keyword>
<organism evidence="6 7">
    <name type="scientific">Actinia tenebrosa</name>
    <name type="common">Australian red waratah sea anemone</name>
    <dbReference type="NCBI Taxonomy" id="6105"/>
    <lineage>
        <taxon>Eukaryota</taxon>
        <taxon>Metazoa</taxon>
        <taxon>Cnidaria</taxon>
        <taxon>Anthozoa</taxon>
        <taxon>Hexacorallia</taxon>
        <taxon>Actiniaria</taxon>
        <taxon>Actiniidae</taxon>
        <taxon>Actinia</taxon>
    </lineage>
</organism>
<proteinExistence type="predicted"/>
<dbReference type="AlphaFoldDB" id="A0A6P8J5B3"/>
<evidence type="ECO:0000313" key="7">
    <source>
        <dbReference type="RefSeq" id="XP_031575296.1"/>
    </source>
</evidence>
<dbReference type="GeneID" id="116308916"/>
<evidence type="ECO:0000256" key="3">
    <source>
        <dbReference type="ARBA" id="ARBA00022825"/>
    </source>
</evidence>
<dbReference type="InterPro" id="IPR009003">
    <property type="entry name" value="Peptidase_S1_PA"/>
</dbReference>
<gene>
    <name evidence="7" type="primary">LOC116308916</name>
</gene>
<evidence type="ECO:0000259" key="5">
    <source>
        <dbReference type="PROSITE" id="PS50240"/>
    </source>
</evidence>
<dbReference type="FunFam" id="2.40.10.10:FF:000003">
    <property type="entry name" value="Transmembrane serine protease 3"/>
    <property type="match status" value="1"/>
</dbReference>